<reference evidence="1 2" key="1">
    <citation type="submission" date="2019-03" db="EMBL/GenBank/DDBJ databases">
        <title>Genomic Encyclopedia of Archaeal and Bacterial Type Strains, Phase II (KMG-II): from individual species to whole genera.</title>
        <authorList>
            <person name="Goeker M."/>
        </authorList>
    </citation>
    <scope>NUCLEOTIDE SEQUENCE [LARGE SCALE GENOMIC DNA]</scope>
    <source>
        <strain evidence="1 2">DSM 28353</strain>
    </source>
</reference>
<dbReference type="AlphaFoldDB" id="A0A4R6WLC2"/>
<dbReference type="Proteomes" id="UP000295292">
    <property type="component" value="Unassembled WGS sequence"/>
</dbReference>
<protein>
    <submittedName>
        <fullName evidence="1">Uncharacterized protein</fullName>
    </submittedName>
</protein>
<gene>
    <name evidence="1" type="ORF">CLV99_0974</name>
</gene>
<comment type="caution">
    <text evidence="1">The sequence shown here is derived from an EMBL/GenBank/DDBJ whole genome shotgun (WGS) entry which is preliminary data.</text>
</comment>
<evidence type="ECO:0000313" key="1">
    <source>
        <dbReference type="EMBL" id="TDQ79532.1"/>
    </source>
</evidence>
<name>A0A4R6WLC2_9SPHI</name>
<accession>A0A4R6WLC2</accession>
<proteinExistence type="predicted"/>
<evidence type="ECO:0000313" key="2">
    <source>
        <dbReference type="Proteomes" id="UP000295292"/>
    </source>
</evidence>
<sequence>MSRYRHRSTAINGVILFLQRNYRHADIVQEMLKSGRLIGVNEFMRSYRLSRGNNPSNNCDKNAIYIQNDFKSFIQYCKKELVNRSIRA</sequence>
<organism evidence="1 2">
    <name type="scientific">Sphingobacterium yanglingense</name>
    <dbReference type="NCBI Taxonomy" id="1437280"/>
    <lineage>
        <taxon>Bacteria</taxon>
        <taxon>Pseudomonadati</taxon>
        <taxon>Bacteroidota</taxon>
        <taxon>Sphingobacteriia</taxon>
        <taxon>Sphingobacteriales</taxon>
        <taxon>Sphingobacteriaceae</taxon>
        <taxon>Sphingobacterium</taxon>
    </lineage>
</organism>
<dbReference type="EMBL" id="SNYV01000011">
    <property type="protein sequence ID" value="TDQ79532.1"/>
    <property type="molecule type" value="Genomic_DNA"/>
</dbReference>
<keyword evidence="2" id="KW-1185">Reference proteome</keyword>